<dbReference type="AlphaFoldDB" id="A0A8T2JXA9"/>
<feature type="compositionally biased region" description="Basic and acidic residues" evidence="1">
    <location>
        <begin position="349"/>
        <end position="361"/>
    </location>
</feature>
<feature type="compositionally biased region" description="Basic and acidic residues" evidence="1">
    <location>
        <begin position="1"/>
        <end position="10"/>
    </location>
</feature>
<evidence type="ECO:0000313" key="3">
    <source>
        <dbReference type="Proteomes" id="UP000812440"/>
    </source>
</evidence>
<name>A0A8T2JXA9_9PIPI</name>
<dbReference type="PANTHER" id="PTHR15016:SF6">
    <property type="entry name" value="BREAST CARCINOMA-AMPLIFIED SEQUENCE 1"/>
    <property type="match status" value="1"/>
</dbReference>
<feature type="region of interest" description="Disordered" evidence="1">
    <location>
        <begin position="347"/>
        <end position="375"/>
    </location>
</feature>
<feature type="region of interest" description="Disordered" evidence="1">
    <location>
        <begin position="472"/>
        <end position="502"/>
    </location>
</feature>
<sequence>MGNEQSRLEENSEEYVQIPENNSEFTVEVQNGPVNLQCSPPVNAMQDHDQVDSMQITEQENISPSQKTIIISPITNGGVDIPPIPTDKSKFRLSISRSSTGPTIFQANSPEKVSMNGPTASQESPYNQIQNSTPVLLETTVTKDGIDSQSTLMDVQTPSIASATAGDSIVIATPNELETTSKPKEISFFDRIFKIDKKIQINEAPQVQAEENNEAGVNVEQNMAIPNVQQSYNIQMQNIDVCNQQTVQVDSSLPTPALETTNCQTILEDSQPAPLAEDHPVMSFFKTLVSPNKPIPKSEDELKNDADVKVVEEQAVATVTINSQQVAPEFVLTQDSEPNLQLQISAQASKDDGKTGKESTPRPRPFWRKSFKEDPSSSKIKENVVVEQPAASISVNSEETSPELILTQETNLMAPSVQQQITTQSLVSDGKAEKESTPWPKPFWKKVVVEPPVASITVTSEEASSELILTQNTNPTESSVQPQIPIQSSAIDGKTEESSPWPRPFWRKVAVEQPVASITVNSEASPELILTQDTNPAEPRVEQQIPTLYLDSDGQSEKESTPWPK</sequence>
<gene>
    <name evidence="2" type="ORF">GDO86_014482</name>
</gene>
<dbReference type="OrthoDB" id="8962384at2759"/>
<evidence type="ECO:0000313" key="2">
    <source>
        <dbReference type="EMBL" id="KAG8447051.1"/>
    </source>
</evidence>
<dbReference type="EMBL" id="JAACNH010000003">
    <property type="protein sequence ID" value="KAG8447051.1"/>
    <property type="molecule type" value="Genomic_DNA"/>
</dbReference>
<proteinExistence type="predicted"/>
<feature type="region of interest" description="Disordered" evidence="1">
    <location>
        <begin position="527"/>
        <end position="565"/>
    </location>
</feature>
<protein>
    <submittedName>
        <fullName evidence="2">Uncharacterized protein</fullName>
    </submittedName>
</protein>
<feature type="non-terminal residue" evidence="2">
    <location>
        <position position="1"/>
    </location>
</feature>
<feature type="compositionally biased region" description="Low complexity" evidence="1">
    <location>
        <begin position="478"/>
        <end position="489"/>
    </location>
</feature>
<evidence type="ECO:0000256" key="1">
    <source>
        <dbReference type="SAM" id="MobiDB-lite"/>
    </source>
</evidence>
<dbReference type="InterPro" id="IPR026115">
    <property type="entry name" value="NABC1"/>
</dbReference>
<dbReference type="Proteomes" id="UP000812440">
    <property type="component" value="Chromosome 8_10"/>
</dbReference>
<feature type="compositionally biased region" description="Basic and acidic residues" evidence="1">
    <location>
        <begin position="555"/>
        <end position="565"/>
    </location>
</feature>
<keyword evidence="3" id="KW-1185">Reference proteome</keyword>
<dbReference type="GO" id="GO:0042552">
    <property type="term" value="P:myelination"/>
    <property type="evidence" value="ECO:0007669"/>
    <property type="project" value="TreeGrafter"/>
</dbReference>
<dbReference type="PANTHER" id="PTHR15016">
    <property type="entry name" value="BREAST CARCINOMA-AMPLIFIED SEQUENCE 1"/>
    <property type="match status" value="1"/>
</dbReference>
<feature type="region of interest" description="Disordered" evidence="1">
    <location>
        <begin position="1"/>
        <end position="21"/>
    </location>
</feature>
<reference evidence="2" key="1">
    <citation type="thesis" date="2020" institute="ProQuest LLC" country="789 East Eisenhower Parkway, Ann Arbor, MI, USA">
        <title>Comparative Genomics and Chromosome Evolution.</title>
        <authorList>
            <person name="Mudd A.B."/>
        </authorList>
    </citation>
    <scope>NUCLEOTIDE SEQUENCE</scope>
    <source>
        <strain evidence="2">Female2</strain>
        <tissue evidence="2">Blood</tissue>
    </source>
</reference>
<comment type="caution">
    <text evidence="2">The sequence shown here is derived from an EMBL/GenBank/DDBJ whole genome shotgun (WGS) entry which is preliminary data.</text>
</comment>
<accession>A0A8T2JXA9</accession>
<organism evidence="2 3">
    <name type="scientific">Hymenochirus boettgeri</name>
    <name type="common">Congo dwarf clawed frog</name>
    <dbReference type="NCBI Taxonomy" id="247094"/>
    <lineage>
        <taxon>Eukaryota</taxon>
        <taxon>Metazoa</taxon>
        <taxon>Chordata</taxon>
        <taxon>Craniata</taxon>
        <taxon>Vertebrata</taxon>
        <taxon>Euteleostomi</taxon>
        <taxon>Amphibia</taxon>
        <taxon>Batrachia</taxon>
        <taxon>Anura</taxon>
        <taxon>Pipoidea</taxon>
        <taxon>Pipidae</taxon>
        <taxon>Pipinae</taxon>
        <taxon>Hymenochirus</taxon>
    </lineage>
</organism>